<keyword evidence="1" id="KW-1133">Transmembrane helix</keyword>
<dbReference type="EnsemblPlants" id="MELO3C030178.2.1">
    <property type="protein sequence ID" value="MELO3C030178.2.1"/>
    <property type="gene ID" value="MELO3C030178.2"/>
</dbReference>
<dbReference type="AlphaFoldDB" id="A0A9I9E8C0"/>
<keyword evidence="1" id="KW-0812">Transmembrane</keyword>
<reference evidence="2" key="1">
    <citation type="submission" date="2023-03" db="UniProtKB">
        <authorList>
            <consortium name="EnsemblPlants"/>
        </authorList>
    </citation>
    <scope>IDENTIFICATION</scope>
</reference>
<name>A0A9I9E8C0_CUCME</name>
<keyword evidence="1" id="KW-0472">Membrane</keyword>
<organism evidence="2">
    <name type="scientific">Cucumis melo</name>
    <name type="common">Muskmelon</name>
    <dbReference type="NCBI Taxonomy" id="3656"/>
    <lineage>
        <taxon>Eukaryota</taxon>
        <taxon>Viridiplantae</taxon>
        <taxon>Streptophyta</taxon>
        <taxon>Embryophyta</taxon>
        <taxon>Tracheophyta</taxon>
        <taxon>Spermatophyta</taxon>
        <taxon>Magnoliopsida</taxon>
        <taxon>eudicotyledons</taxon>
        <taxon>Gunneridae</taxon>
        <taxon>Pentapetalae</taxon>
        <taxon>rosids</taxon>
        <taxon>fabids</taxon>
        <taxon>Cucurbitales</taxon>
        <taxon>Cucurbitaceae</taxon>
        <taxon>Benincaseae</taxon>
        <taxon>Cucumis</taxon>
    </lineage>
</organism>
<proteinExistence type="predicted"/>
<protein>
    <submittedName>
        <fullName evidence="2">Uncharacterized protein</fullName>
    </submittedName>
</protein>
<evidence type="ECO:0000313" key="2">
    <source>
        <dbReference type="EnsemblPlants" id="MELO3C030178.2.1"/>
    </source>
</evidence>
<accession>A0A9I9E8C0</accession>
<dbReference type="Gramene" id="MELO3C030178.2.1">
    <property type="protein sequence ID" value="MELO3C030178.2.1"/>
    <property type="gene ID" value="MELO3C030178.2"/>
</dbReference>
<sequence length="188" mass="21827">MPNLTRNIQFDEISMKLSLIFSDCLKILIIHPWQSSIALKATWIYSYIAMRQFLEKKETNSYVGLYSRPLIWISSVAHMIFLFPFTCNSKEILNEHGHIFLFSITLFCLIVFPQVKIPEKTGGGFFTPPPLLVLGDMQYRYFMVPEKCMSGRSGIEIYQDLKNLEVVEESVDHEINQVHLCLSLIRLD</sequence>
<feature type="transmembrane region" description="Helical" evidence="1">
    <location>
        <begin position="97"/>
        <end position="115"/>
    </location>
</feature>
<evidence type="ECO:0000256" key="1">
    <source>
        <dbReference type="SAM" id="Phobius"/>
    </source>
</evidence>
<feature type="transmembrane region" description="Helical" evidence="1">
    <location>
        <begin position="65"/>
        <end position="85"/>
    </location>
</feature>